<accession>A0A450W7W0</accession>
<evidence type="ECO:0000313" key="3">
    <source>
        <dbReference type="EMBL" id="VFK29063.1"/>
    </source>
</evidence>
<dbReference type="InterPro" id="IPR051404">
    <property type="entry name" value="TA_system_antitoxin"/>
</dbReference>
<feature type="domain" description="HicB-like antitoxin of toxin-antitoxin system" evidence="1">
    <location>
        <begin position="3"/>
        <end position="63"/>
    </location>
</feature>
<dbReference type="AlphaFoldDB" id="A0A450W7W0"/>
<evidence type="ECO:0000259" key="1">
    <source>
        <dbReference type="Pfam" id="PF15919"/>
    </source>
</evidence>
<dbReference type="PANTHER" id="PTHR34504">
    <property type="entry name" value="ANTITOXIN HICB"/>
    <property type="match status" value="1"/>
</dbReference>
<dbReference type="InterPro" id="IPR035069">
    <property type="entry name" value="TTHA1013/TTHA0281-like"/>
</dbReference>
<dbReference type="SUPFAM" id="SSF143100">
    <property type="entry name" value="TTHA1013/TTHA0281-like"/>
    <property type="match status" value="1"/>
</dbReference>
<dbReference type="Gene3D" id="3.30.160.250">
    <property type="match status" value="1"/>
</dbReference>
<dbReference type="EMBL" id="CAADFP010000079">
    <property type="protein sequence ID" value="VFK29063.1"/>
    <property type="molecule type" value="Genomic_DNA"/>
</dbReference>
<dbReference type="PANTHER" id="PTHR34504:SF2">
    <property type="entry name" value="UPF0150 PROTEIN SSL0259"/>
    <property type="match status" value="1"/>
</dbReference>
<dbReference type="EMBL" id="CAADFM010000080">
    <property type="protein sequence ID" value="VFK13011.1"/>
    <property type="molecule type" value="Genomic_DNA"/>
</dbReference>
<proteinExistence type="predicted"/>
<evidence type="ECO:0000313" key="2">
    <source>
        <dbReference type="EMBL" id="VFK13011.1"/>
    </source>
</evidence>
<name>A0A450W7W0_9GAMM</name>
<organism evidence="2">
    <name type="scientific">Candidatus Kentrum sp. LPFa</name>
    <dbReference type="NCBI Taxonomy" id="2126335"/>
    <lineage>
        <taxon>Bacteria</taxon>
        <taxon>Pseudomonadati</taxon>
        <taxon>Pseudomonadota</taxon>
        <taxon>Gammaproteobacteria</taxon>
        <taxon>Candidatus Kentrum</taxon>
    </lineage>
</organism>
<protein>
    <submittedName>
        <fullName evidence="2">Predicted nuclease of the RNAse H fold, HicB family</fullName>
    </submittedName>
</protein>
<sequence length="84" mass="9155">MKYLIVLEETNTGFSAYSPDVDGCVATGKTRGEVRDNMQEALAFHLEGLQLGKQEIPAPHTHMDYIELPTIAFGSFPRACVGAV</sequence>
<gene>
    <name evidence="2" type="ORF">BECKLPF1236A_GA0070988_1008019</name>
    <name evidence="3" type="ORF">BECKLPF1236C_GA0070990_1007920</name>
</gene>
<dbReference type="InterPro" id="IPR031807">
    <property type="entry name" value="HicB-like"/>
</dbReference>
<dbReference type="Pfam" id="PF15919">
    <property type="entry name" value="HicB_lk_antitox"/>
    <property type="match status" value="1"/>
</dbReference>
<reference evidence="2" key="1">
    <citation type="submission" date="2019-02" db="EMBL/GenBank/DDBJ databases">
        <authorList>
            <person name="Gruber-Vodicka R. H."/>
            <person name="Seah K. B. B."/>
        </authorList>
    </citation>
    <scope>NUCLEOTIDE SEQUENCE</scope>
    <source>
        <strain evidence="2">BECK_S312</strain>
        <strain evidence="3">BECK_S426</strain>
    </source>
</reference>